<evidence type="ECO:0008006" key="9">
    <source>
        <dbReference type="Google" id="ProtNLM"/>
    </source>
</evidence>
<evidence type="ECO:0000256" key="5">
    <source>
        <dbReference type="SAM" id="MobiDB-lite"/>
    </source>
</evidence>
<feature type="region of interest" description="Disordered" evidence="5">
    <location>
        <begin position="710"/>
        <end position="746"/>
    </location>
</feature>
<keyword evidence="2" id="KW-0378">Hydrolase</keyword>
<evidence type="ECO:0000256" key="4">
    <source>
        <dbReference type="ARBA" id="ARBA00022840"/>
    </source>
</evidence>
<keyword evidence="3" id="KW-0347">Helicase</keyword>
<protein>
    <recommendedName>
        <fullName evidence="9">RNA helicase</fullName>
    </recommendedName>
</protein>
<dbReference type="Gene3D" id="1.20.120.1080">
    <property type="match status" value="1"/>
</dbReference>
<dbReference type="GO" id="GO:0004386">
    <property type="term" value="F:helicase activity"/>
    <property type="evidence" value="ECO:0007669"/>
    <property type="project" value="UniProtKB-KW"/>
</dbReference>
<dbReference type="SUPFAM" id="SSF52540">
    <property type="entry name" value="P-loop containing nucleoside triphosphate hydrolases"/>
    <property type="match status" value="1"/>
</dbReference>
<dbReference type="PROSITE" id="PS51194">
    <property type="entry name" value="HELICASE_CTER"/>
    <property type="match status" value="1"/>
</dbReference>
<feature type="region of interest" description="Disordered" evidence="5">
    <location>
        <begin position="1461"/>
        <end position="1483"/>
    </location>
</feature>
<dbReference type="CDD" id="cd17917">
    <property type="entry name" value="DEXHc_RHA-like"/>
    <property type="match status" value="1"/>
</dbReference>
<feature type="domain" description="Helicase ATP-binding" evidence="6">
    <location>
        <begin position="120"/>
        <end position="283"/>
    </location>
</feature>
<dbReference type="InterPro" id="IPR011545">
    <property type="entry name" value="DEAD/DEAH_box_helicase_dom"/>
</dbReference>
<feature type="compositionally biased region" description="Low complexity" evidence="5">
    <location>
        <begin position="91"/>
        <end position="103"/>
    </location>
</feature>
<dbReference type="PROSITE" id="PS51192">
    <property type="entry name" value="HELICASE_ATP_BIND_1"/>
    <property type="match status" value="1"/>
</dbReference>
<dbReference type="Pfam" id="PF00270">
    <property type="entry name" value="DEAD"/>
    <property type="match status" value="1"/>
</dbReference>
<feature type="domain" description="Helicase C-terminal" evidence="7">
    <location>
        <begin position="365"/>
        <end position="523"/>
    </location>
</feature>
<keyword evidence="4" id="KW-0067">ATP-binding</keyword>
<feature type="region of interest" description="Disordered" evidence="5">
    <location>
        <begin position="1325"/>
        <end position="1379"/>
    </location>
</feature>
<dbReference type="GO" id="GO:0005524">
    <property type="term" value="F:ATP binding"/>
    <property type="evidence" value="ECO:0007669"/>
    <property type="project" value="UniProtKB-KW"/>
</dbReference>
<dbReference type="InterPro" id="IPR027417">
    <property type="entry name" value="P-loop_NTPase"/>
</dbReference>
<keyword evidence="1" id="KW-0547">Nucleotide-binding</keyword>
<dbReference type="InterPro" id="IPR001650">
    <property type="entry name" value="Helicase_C-like"/>
</dbReference>
<evidence type="ECO:0000313" key="8">
    <source>
        <dbReference type="EMBL" id="CAE0304231.1"/>
    </source>
</evidence>
<feature type="region of interest" description="Disordered" evidence="5">
    <location>
        <begin position="1091"/>
        <end position="1112"/>
    </location>
</feature>
<dbReference type="PANTHER" id="PTHR18934">
    <property type="entry name" value="ATP-DEPENDENT RNA HELICASE"/>
    <property type="match status" value="1"/>
</dbReference>
<proteinExistence type="predicted"/>
<evidence type="ECO:0000256" key="1">
    <source>
        <dbReference type="ARBA" id="ARBA00022741"/>
    </source>
</evidence>
<evidence type="ECO:0000256" key="2">
    <source>
        <dbReference type="ARBA" id="ARBA00022801"/>
    </source>
</evidence>
<sequence length="1503" mass="163725">MFNGALFHRILMLQRAEKLEPVGPSRVVPTIVTTAQSAVCGDKTAVVASNLFNTDAPPGEKDTPMLSLAEAMRMLTVDNNNNAQSPAAAEDTTLPNDTTTSPTAPVHDILPIDAFREEILSRIHRDRVTIIHGETGCGKSSCLPRFLLEEGERTGVPVQIMVSQPRRIAVTSLLRRLRTTLGDKVGMRMGHGIKDETKNTKIHYVTTGYLVRALAHQPDRFHKCTHLIIDEVHERSVDGDLVCLLARDLLRINPTIRVVLMSATIHTSLYRDYFASRDDGTYGDMECLSVGVRRFPVTIQYAEDLEKFGETVNGNGGNSKGGSTREKAFGSQVQSAAHDLVKLTKSHAPEVPAKLGLAQYKAAVALVRAIGVEGTGILIFVSGINDITEIVTMLEPYPKFLVFPIHSDIPADEQELAFGVTPDDKVKVVVATNAAESSVTIPDCDVVICLGTHKSLQYSALNHRTQLVNTWISKASATQRAGRTGRVRPGRVYRLYSKNLFENFTDHEQAEVHRRPLQDVLLSMWVMLEDSANFTGVTPFLQGLIEAPDMRNITQSYQYLYESDLITDPNDSGYLTAMGRLSGELPVDIALGRMIAYGVMLGVAAEAVVLAAALSLPKAPFRYANSIYSTPDEYNQIVRNKFLTASEFDQGSYSEPIMLLRLLLKWRTLNPNRLGEYCAKRGLLQAVMRQFKSMAEHLCHTVDTRLAKFRPNHHDTNIHGNNYSTHNNRSPRKNHYSATPDKDSALSKSVDLDSIGELTDTKLNLLRMILLWSSSGNVLKMTSKSKKKLTDTSVLVHSSEVTASHMQDIFGHSVPYSYINKGRRVYDAKVLYWESGNYFNPLVRLMDNLCAVSDLLALQCAWVVVKSSSDHSTLVAFAYLNTHKTTIETSLIEHVFQHHARLQSGQAIATAIVEAGHFMSHITVVVVPDVSKSELKKLNDFRDLIDVSLSVLIPVIGNAKVTAVNCVPSEPTLQQLFFGDEGVESAGTVAQSDKERKIAVQITHSRSVLTFPEDHTASDDDDSLSAMPLIEDLPLGHRLISCCQQQVGKSRNKVLMLNAHDSSETAASGGHGKGVAVPGSIEYAHQQLQRLSKQGTNNDTAEANTHDNSSSNAARKIEVKLGVIGATWVNIRALKTTPSAHNQEDQHSLKSVNAILPRQSMLSVSYHRGTETLFAVTHSTLVLGVSGDLVACEGVSFLPPGPSWLYLALLCAGADASQVSLFCPEDRLEISKAQIKRANKVAEMFRTASAIVTREDIVNLVEEAFYGSTFDDGESESEGGSNCDSGGYSSDGSSGDGDFEAAWQEAELRMLLEMQLETDLNITMNRNAKKGKKGNSDAIAGKKGVKGEKKSGTTANDTTPSAKKGNKKKANYSTSGDQGEMHMYVPSAEVPLVVQQARRARGLLAKKSATSAAADGAARLSGTPVAVGKKKQGKGTVNHFEEAGYFTEVTPVKVTSASAVTPGAVGSASKKNGTPKKAVTPQFKPAQVVLKRKTPTKKTLSDL</sequence>
<accession>A0A7S3HSX7</accession>
<dbReference type="Pfam" id="PF00271">
    <property type="entry name" value="Helicase_C"/>
    <property type="match status" value="1"/>
</dbReference>
<dbReference type="GO" id="GO:0003723">
    <property type="term" value="F:RNA binding"/>
    <property type="evidence" value="ECO:0007669"/>
    <property type="project" value="TreeGrafter"/>
</dbReference>
<feature type="region of interest" description="Disordered" evidence="5">
    <location>
        <begin position="1269"/>
        <end position="1298"/>
    </location>
</feature>
<dbReference type="SMART" id="SM00847">
    <property type="entry name" value="HA2"/>
    <property type="match status" value="1"/>
</dbReference>
<dbReference type="InterPro" id="IPR014001">
    <property type="entry name" value="Helicase_ATP-bd"/>
</dbReference>
<dbReference type="SMART" id="SM00487">
    <property type="entry name" value="DEXDc"/>
    <property type="match status" value="1"/>
</dbReference>
<reference evidence="8" key="1">
    <citation type="submission" date="2021-01" db="EMBL/GenBank/DDBJ databases">
        <authorList>
            <person name="Corre E."/>
            <person name="Pelletier E."/>
            <person name="Niang G."/>
            <person name="Scheremetjew M."/>
            <person name="Finn R."/>
            <person name="Kale V."/>
            <person name="Holt S."/>
            <person name="Cochrane G."/>
            <person name="Meng A."/>
            <person name="Brown T."/>
            <person name="Cohen L."/>
        </authorList>
    </citation>
    <scope>NUCLEOTIDE SEQUENCE</scope>
    <source>
        <strain evidence="8">CCAP 955/1</strain>
    </source>
</reference>
<dbReference type="InterPro" id="IPR007502">
    <property type="entry name" value="Helicase-assoc_dom"/>
</dbReference>
<dbReference type="CDD" id="cd18791">
    <property type="entry name" value="SF2_C_RHA"/>
    <property type="match status" value="1"/>
</dbReference>
<dbReference type="PANTHER" id="PTHR18934:SF237">
    <property type="entry name" value="ATP-DEPENDENT DNA_RNA HELICASE DHX36"/>
    <property type="match status" value="1"/>
</dbReference>
<name>A0A7S3HSX7_9STRA</name>
<feature type="compositionally biased region" description="Low complexity" evidence="5">
    <location>
        <begin position="1279"/>
        <end position="1293"/>
    </location>
</feature>
<organism evidence="8">
    <name type="scientific">Spumella elongata</name>
    <dbReference type="NCBI Taxonomy" id="89044"/>
    <lineage>
        <taxon>Eukaryota</taxon>
        <taxon>Sar</taxon>
        <taxon>Stramenopiles</taxon>
        <taxon>Ochrophyta</taxon>
        <taxon>Chrysophyceae</taxon>
        <taxon>Chromulinales</taxon>
        <taxon>Chromulinaceae</taxon>
        <taxon>Spumella</taxon>
    </lineage>
</organism>
<evidence type="ECO:0000259" key="6">
    <source>
        <dbReference type="PROSITE" id="PS51192"/>
    </source>
</evidence>
<dbReference type="GO" id="GO:0016787">
    <property type="term" value="F:hydrolase activity"/>
    <property type="evidence" value="ECO:0007669"/>
    <property type="project" value="UniProtKB-KW"/>
</dbReference>
<dbReference type="Gene3D" id="3.40.50.300">
    <property type="entry name" value="P-loop containing nucleotide triphosphate hydrolases"/>
    <property type="match status" value="2"/>
</dbReference>
<dbReference type="SMART" id="SM00490">
    <property type="entry name" value="HELICc"/>
    <property type="match status" value="1"/>
</dbReference>
<gene>
    <name evidence="8" type="ORF">SELO1098_LOCUS33102</name>
</gene>
<evidence type="ECO:0000259" key="7">
    <source>
        <dbReference type="PROSITE" id="PS51194"/>
    </source>
</evidence>
<dbReference type="GO" id="GO:0005634">
    <property type="term" value="C:nucleus"/>
    <property type="evidence" value="ECO:0007669"/>
    <property type="project" value="TreeGrafter"/>
</dbReference>
<feature type="compositionally biased region" description="Polar residues" evidence="5">
    <location>
        <begin position="718"/>
        <end position="728"/>
    </location>
</feature>
<feature type="region of interest" description="Disordered" evidence="5">
    <location>
        <begin position="81"/>
        <end position="105"/>
    </location>
</feature>
<dbReference type="EMBL" id="HBIC01064513">
    <property type="protein sequence ID" value="CAE0304231.1"/>
    <property type="molecule type" value="Transcribed_RNA"/>
</dbReference>
<evidence type="ECO:0000256" key="3">
    <source>
        <dbReference type="ARBA" id="ARBA00022806"/>
    </source>
</evidence>